<sequence>MRRPHAVLAQPAYLQGDQAMGFQRRGLSCSRLCVSALILGVALVLPVSLAAQTSDTVTFTKDVAPILQRSCQDCHRTGSIAPMSLLTYEETRPWARSIREKVVSRTMPPWYIDKNIGVQEFKYDYSLSDDEISTLTAWVDSGAPRGNPSDMPPPREFRNIAEWKIGEPDWVVEIPEPFVVAAEAPNWWGDLYSDSGLTEDRWVKAVETKPSLEGFPVVHHAVTSMEDTDSDEGDYNFLNEYALGKNGDIFPDGTGRQIKAGAKIKFNLHYAAIGVETTDRTRVGIQFYPKGVVPERKLISAHVGDDEDLDIPAGESNVRHDGFYRLKENAHITAFQAHLHNLGKRQCLGAILPDNTKQILSCADWDFGWHIVYNYEDRVAPLLPKGTLLHVTSWHDNSEANRWNDDPTNWAGFGQRSSDEMSFAWVSWYELDDDTFEAEVEERQALTNNDN</sequence>
<evidence type="ECO:0008006" key="3">
    <source>
        <dbReference type="Google" id="ProtNLM"/>
    </source>
</evidence>
<organism evidence="2">
    <name type="scientific">marine metagenome</name>
    <dbReference type="NCBI Taxonomy" id="408172"/>
    <lineage>
        <taxon>unclassified sequences</taxon>
        <taxon>metagenomes</taxon>
        <taxon>ecological metagenomes</taxon>
    </lineage>
</organism>
<dbReference type="InterPro" id="IPR008977">
    <property type="entry name" value="PHM/PNGase_F_dom_sf"/>
</dbReference>
<dbReference type="EMBL" id="UINC01008429">
    <property type="protein sequence ID" value="SVA37945.1"/>
    <property type="molecule type" value="Genomic_DNA"/>
</dbReference>
<reference evidence="2" key="1">
    <citation type="submission" date="2018-05" db="EMBL/GenBank/DDBJ databases">
        <authorList>
            <person name="Lanie J.A."/>
            <person name="Ng W.-L."/>
            <person name="Kazmierczak K.M."/>
            <person name="Andrzejewski T.M."/>
            <person name="Davidsen T.M."/>
            <person name="Wayne K.J."/>
            <person name="Tettelin H."/>
            <person name="Glass J.I."/>
            <person name="Rusch D."/>
            <person name="Podicherti R."/>
            <person name="Tsui H.-C.T."/>
            <person name="Winkler M.E."/>
        </authorList>
    </citation>
    <scope>NUCLEOTIDE SEQUENCE</scope>
</reference>
<name>A0A381VC57_9ZZZZ</name>
<evidence type="ECO:0000256" key="1">
    <source>
        <dbReference type="ARBA" id="ARBA00023157"/>
    </source>
</evidence>
<dbReference type="Gene3D" id="2.60.120.230">
    <property type="match status" value="1"/>
</dbReference>
<dbReference type="AlphaFoldDB" id="A0A381VC57"/>
<dbReference type="GO" id="GO:0016715">
    <property type="term" value="F:oxidoreductase activity, acting on paired donors, with incorporation or reduction of molecular oxygen, reduced ascorbate as one donor, and incorporation of one atom of oxygen"/>
    <property type="evidence" value="ECO:0007669"/>
    <property type="project" value="InterPro"/>
</dbReference>
<evidence type="ECO:0000313" key="2">
    <source>
        <dbReference type="EMBL" id="SVA37945.1"/>
    </source>
</evidence>
<dbReference type="InterPro" id="IPR014784">
    <property type="entry name" value="Cu2_ascorb_mOase-like_C"/>
</dbReference>
<proteinExistence type="predicted"/>
<accession>A0A381VC57</accession>
<gene>
    <name evidence="2" type="ORF">METZ01_LOCUS90799</name>
</gene>
<dbReference type="SUPFAM" id="SSF49742">
    <property type="entry name" value="PHM/PNGase F"/>
    <property type="match status" value="2"/>
</dbReference>
<protein>
    <recommendedName>
        <fullName evidence="3">Cytochrome c domain-containing protein</fullName>
    </recommendedName>
</protein>
<keyword evidence="1" id="KW-1015">Disulfide bond</keyword>